<dbReference type="EMBL" id="CAJNOQ010011155">
    <property type="protein sequence ID" value="CAF1269732.1"/>
    <property type="molecule type" value="Genomic_DNA"/>
</dbReference>
<keyword evidence="4" id="KW-1185">Reference proteome</keyword>
<dbReference type="OrthoDB" id="9991379at2759"/>
<protein>
    <submittedName>
        <fullName evidence="2">Uncharacterized protein</fullName>
    </submittedName>
</protein>
<organism evidence="2 4">
    <name type="scientific">Didymodactylos carnosus</name>
    <dbReference type="NCBI Taxonomy" id="1234261"/>
    <lineage>
        <taxon>Eukaryota</taxon>
        <taxon>Metazoa</taxon>
        <taxon>Spiralia</taxon>
        <taxon>Gnathifera</taxon>
        <taxon>Rotifera</taxon>
        <taxon>Eurotatoria</taxon>
        <taxon>Bdelloidea</taxon>
        <taxon>Philodinida</taxon>
        <taxon>Philodinidae</taxon>
        <taxon>Didymodactylos</taxon>
    </lineage>
</organism>
<name>A0A815BGM1_9BILA</name>
<dbReference type="Proteomes" id="UP000663829">
    <property type="component" value="Unassembled WGS sequence"/>
</dbReference>
<accession>A0A815BGM1</accession>
<feature type="compositionally biased region" description="Polar residues" evidence="1">
    <location>
        <begin position="102"/>
        <end position="119"/>
    </location>
</feature>
<feature type="region of interest" description="Disordered" evidence="1">
    <location>
        <begin position="102"/>
        <end position="146"/>
    </location>
</feature>
<dbReference type="SUPFAM" id="SSF101898">
    <property type="entry name" value="NHL repeat"/>
    <property type="match status" value="1"/>
</dbReference>
<evidence type="ECO:0000313" key="3">
    <source>
        <dbReference type="EMBL" id="CAF4056547.1"/>
    </source>
</evidence>
<evidence type="ECO:0000256" key="1">
    <source>
        <dbReference type="SAM" id="MobiDB-lite"/>
    </source>
</evidence>
<dbReference type="Proteomes" id="UP000681722">
    <property type="component" value="Unassembled WGS sequence"/>
</dbReference>
<gene>
    <name evidence="2" type="ORF">GPM918_LOCUS27020</name>
    <name evidence="3" type="ORF">SRO942_LOCUS27278</name>
</gene>
<comment type="caution">
    <text evidence="2">The sequence shown here is derived from an EMBL/GenBank/DDBJ whole genome shotgun (WGS) entry which is preliminary data.</text>
</comment>
<evidence type="ECO:0000313" key="4">
    <source>
        <dbReference type="Proteomes" id="UP000663829"/>
    </source>
</evidence>
<reference evidence="2" key="1">
    <citation type="submission" date="2021-02" db="EMBL/GenBank/DDBJ databases">
        <authorList>
            <person name="Nowell W R."/>
        </authorList>
    </citation>
    <scope>NUCLEOTIDE SEQUENCE</scope>
</reference>
<dbReference type="EMBL" id="CAJOBC010022804">
    <property type="protein sequence ID" value="CAF4056547.1"/>
    <property type="molecule type" value="Genomic_DNA"/>
</dbReference>
<proteinExistence type="predicted"/>
<dbReference type="AlphaFoldDB" id="A0A815BGM1"/>
<evidence type="ECO:0000313" key="2">
    <source>
        <dbReference type="EMBL" id="CAF1269732.1"/>
    </source>
</evidence>
<sequence length="411" mass="47110">MEETKAQNYIVDVNDQLLRIGTDIEKLKRSGTFQTSRVDDLSTKLNGIGENLRMLNVCTETDMPRVVPKFEISFRNKTNNDTFAKKIENKVIRNKLDSRLPFSQTENCNPSIDATSNIRTEGAAHVNRNDSDDDEDESSSHSSFTSQTCNNVNFKTHTSIKTCVTVDRIASDGENILFTSKGKPDVLVYHFLNQDLVECKHTWPHPPVSDVIWCEKIKQYLCAALNGIYSVTYTNKFKIEQVVNGNWAFVRISCNHDHIWIWMNTNIGNFNGINLYSYSFQHMKTIDFNNRRIGRFVDNCESFCVHNQVFASLCVRKSKNSREVFYVTFCDLNMKKIRSIPLGEYAANTEIRSDVNGRFFVSTGMKKLWVVKVSGEKQFVKLQNNSCTIAILNEKELVVGTDKNMIEYLKS</sequence>